<protein>
    <submittedName>
        <fullName evidence="2">Uncharacterized protein</fullName>
    </submittedName>
</protein>
<keyword evidence="1" id="KW-0472">Membrane</keyword>
<name>A0A0G4Q0D5_9GAMM</name>
<evidence type="ECO:0000313" key="3">
    <source>
        <dbReference type="Proteomes" id="UP000183920"/>
    </source>
</evidence>
<dbReference type="EMBL" id="CVRY01000001">
    <property type="protein sequence ID" value="CRL59094.1"/>
    <property type="molecule type" value="Genomic_DNA"/>
</dbReference>
<accession>A0A0G4Q0D5</accession>
<keyword evidence="1" id="KW-1133">Transmembrane helix</keyword>
<dbReference type="Proteomes" id="UP000183920">
    <property type="component" value="Unassembled WGS sequence"/>
</dbReference>
<dbReference type="AlphaFoldDB" id="A0A0G4Q0D5"/>
<feature type="transmembrane region" description="Helical" evidence="1">
    <location>
        <begin position="6"/>
        <end position="28"/>
    </location>
</feature>
<evidence type="ECO:0000313" key="2">
    <source>
        <dbReference type="EMBL" id="CRL59094.1"/>
    </source>
</evidence>
<reference evidence="3" key="1">
    <citation type="submission" date="2015-06" db="EMBL/GenBank/DDBJ databases">
        <authorList>
            <person name="Urmite Genomes"/>
        </authorList>
    </citation>
    <scope>NUCLEOTIDE SEQUENCE [LARGE SCALE GENOMIC DNA]</scope>
    <source>
        <strain evidence="3">CSUR P1867</strain>
    </source>
</reference>
<gene>
    <name evidence="2" type="ORF">BN1804_00263</name>
</gene>
<keyword evidence="1" id="KW-0812">Transmembrane</keyword>
<evidence type="ECO:0000256" key="1">
    <source>
        <dbReference type="SAM" id="Phobius"/>
    </source>
</evidence>
<sequence length="52" mass="6148">MPWKSLIIVFCFIITLFLIVIFSFYLSIDPSCSNDKASLVKRCQRAISHYRY</sequence>
<organism evidence="2 3">
    <name type="scientific">Proteus penneri</name>
    <dbReference type="NCBI Taxonomy" id="102862"/>
    <lineage>
        <taxon>Bacteria</taxon>
        <taxon>Pseudomonadati</taxon>
        <taxon>Pseudomonadota</taxon>
        <taxon>Gammaproteobacteria</taxon>
        <taxon>Enterobacterales</taxon>
        <taxon>Morganellaceae</taxon>
        <taxon>Proteus</taxon>
    </lineage>
</organism>
<proteinExistence type="predicted"/>